<evidence type="ECO:0000256" key="12">
    <source>
        <dbReference type="ARBA" id="ARBA00023268"/>
    </source>
</evidence>
<comment type="function">
    <text evidence="1">Catalyzes the phosphorylation of riboflavin to FMN followed by the adenylation of FMN to FAD.</text>
</comment>
<comment type="catalytic activity">
    <reaction evidence="13 15">
        <text>riboflavin + ATP = FMN + ADP + H(+)</text>
        <dbReference type="Rhea" id="RHEA:14357"/>
        <dbReference type="ChEBI" id="CHEBI:15378"/>
        <dbReference type="ChEBI" id="CHEBI:30616"/>
        <dbReference type="ChEBI" id="CHEBI:57986"/>
        <dbReference type="ChEBI" id="CHEBI:58210"/>
        <dbReference type="ChEBI" id="CHEBI:456216"/>
        <dbReference type="EC" id="2.7.1.26"/>
    </reaction>
</comment>
<keyword evidence="5 15" id="KW-0288">FMN</keyword>
<dbReference type="Gene3D" id="3.40.50.620">
    <property type="entry name" value="HUPs"/>
    <property type="match status" value="1"/>
</dbReference>
<dbReference type="RefSeq" id="WP_006255368.1">
    <property type="nucleotide sequence ID" value="NZ_GG700642.1"/>
</dbReference>
<keyword evidence="6 15" id="KW-0808">Transferase</keyword>
<evidence type="ECO:0000313" key="17">
    <source>
        <dbReference type="EMBL" id="EEX72054.1"/>
    </source>
</evidence>
<comment type="similarity">
    <text evidence="15">Belongs to the ribF family.</text>
</comment>
<dbReference type="SMART" id="SM00904">
    <property type="entry name" value="Flavokinase"/>
    <property type="match status" value="1"/>
</dbReference>
<dbReference type="Gene3D" id="2.40.30.30">
    <property type="entry name" value="Riboflavin kinase-like"/>
    <property type="match status" value="1"/>
</dbReference>
<dbReference type="GO" id="GO:0006747">
    <property type="term" value="P:FAD biosynthetic process"/>
    <property type="evidence" value="ECO:0007669"/>
    <property type="project" value="UniProtKB-UniRule"/>
</dbReference>
<evidence type="ECO:0000256" key="9">
    <source>
        <dbReference type="ARBA" id="ARBA00022777"/>
    </source>
</evidence>
<dbReference type="InterPro" id="IPR014729">
    <property type="entry name" value="Rossmann-like_a/b/a_fold"/>
</dbReference>
<dbReference type="Pfam" id="PF01687">
    <property type="entry name" value="Flavokinase"/>
    <property type="match status" value="1"/>
</dbReference>
<feature type="domain" description="Riboflavin kinase" evidence="16">
    <location>
        <begin position="189"/>
        <end position="315"/>
    </location>
</feature>
<keyword evidence="7 15" id="KW-0548">Nucleotidyltransferase</keyword>
<comment type="pathway">
    <text evidence="2 15">Cofactor biosynthesis; FAD biosynthesis; FAD from FMN: step 1/1.</text>
</comment>
<dbReference type="Pfam" id="PF06574">
    <property type="entry name" value="FAD_syn"/>
    <property type="match status" value="1"/>
</dbReference>
<dbReference type="eggNOG" id="COG0196">
    <property type="taxonomic scope" value="Bacteria"/>
</dbReference>
<keyword evidence="4 15" id="KW-0285">Flavoprotein</keyword>
<evidence type="ECO:0000313" key="18">
    <source>
        <dbReference type="Proteomes" id="UP000003460"/>
    </source>
</evidence>
<dbReference type="PIRSF" id="PIRSF004491">
    <property type="entry name" value="FAD_Synth"/>
    <property type="match status" value="1"/>
</dbReference>
<reference evidence="17" key="1">
    <citation type="submission" date="2009-09" db="EMBL/GenBank/DDBJ databases">
        <authorList>
            <person name="Weinstock G."/>
            <person name="Sodergren E."/>
            <person name="Clifton S."/>
            <person name="Fulton L."/>
            <person name="Fulton B."/>
            <person name="Courtney L."/>
            <person name="Fronick C."/>
            <person name="Harrison M."/>
            <person name="Strong C."/>
            <person name="Farmer C."/>
            <person name="Delahaunty K."/>
            <person name="Markovic C."/>
            <person name="Hall O."/>
            <person name="Minx P."/>
            <person name="Tomlinson C."/>
            <person name="Mitreva M."/>
            <person name="Nelson J."/>
            <person name="Hou S."/>
            <person name="Wollam A."/>
            <person name="Pepin K.H."/>
            <person name="Johnson M."/>
            <person name="Bhonagiri V."/>
            <person name="Nash W.E."/>
            <person name="Warren W."/>
            <person name="Chinwalla A."/>
            <person name="Mardis E.R."/>
            <person name="Wilson R.K."/>
        </authorList>
    </citation>
    <scope>NUCLEOTIDE SEQUENCE [LARGE SCALE GENOMIC DNA]</scope>
    <source>
        <strain evidence="17">ATCC 51259</strain>
    </source>
</reference>
<dbReference type="PANTHER" id="PTHR22749:SF6">
    <property type="entry name" value="RIBOFLAVIN KINASE"/>
    <property type="match status" value="1"/>
</dbReference>
<dbReference type="UniPathway" id="UPA00277">
    <property type="reaction ID" value="UER00407"/>
</dbReference>
<dbReference type="GO" id="GO:0003919">
    <property type="term" value="F:FMN adenylyltransferase activity"/>
    <property type="evidence" value="ECO:0007669"/>
    <property type="project" value="UniProtKB-UniRule"/>
</dbReference>
<dbReference type="STRING" id="626522.GCWU000325_01597"/>
<comment type="pathway">
    <text evidence="3 15">Cofactor biosynthesis; FMN biosynthesis; FMN from riboflavin (ATP route): step 1/1.</text>
</comment>
<keyword evidence="10 15" id="KW-0274">FAD</keyword>
<dbReference type="InterPro" id="IPR023468">
    <property type="entry name" value="Riboflavin_kinase"/>
</dbReference>
<evidence type="ECO:0000256" key="11">
    <source>
        <dbReference type="ARBA" id="ARBA00022840"/>
    </source>
</evidence>
<keyword evidence="8 15" id="KW-0547">Nucleotide-binding</keyword>
<dbReference type="GO" id="GO:0009231">
    <property type="term" value="P:riboflavin biosynthetic process"/>
    <property type="evidence" value="ECO:0007669"/>
    <property type="project" value="InterPro"/>
</dbReference>
<dbReference type="AlphaFoldDB" id="C9LH96"/>
<dbReference type="EC" id="2.7.1.26" evidence="15"/>
<sequence>MLVIKDFDQTQPIRQPLHSATPIVATVGFFDGVHLGHRYLLKQVRDEARRRGGWAMAITFSVHPRRVLDVSYRPQMLTTTEEKLGFIAESGMDCCTILDFTPALAKLPAKDFMQYFLRDKLGVSVLLMGYDHHFGSDRLVGLAPYKALGASLGIEVLKAEAYKNDDLTLSSSLIRRCLEAGNIACVNSSLGRRYDLKGHVVEGHHIGRDLGFPTANLEPDDPQKCLPGRGVYAVFAEIRGKTYPAMLNIGFRPTLNDGNKVTIETHLFGFEGNAYGEALTLSFVHRLRDEQRFDSLETLRHQLQQDADNTLHILNDYANQ</sequence>
<accession>C9LH96</accession>
<dbReference type="GO" id="GO:0008531">
    <property type="term" value="F:riboflavin kinase activity"/>
    <property type="evidence" value="ECO:0007669"/>
    <property type="project" value="UniProtKB-UniRule"/>
</dbReference>
<dbReference type="GeneID" id="84576463"/>
<organism evidence="17 18">
    <name type="scientific">Alloprevotella tannerae ATCC 51259</name>
    <dbReference type="NCBI Taxonomy" id="626522"/>
    <lineage>
        <taxon>Bacteria</taxon>
        <taxon>Pseudomonadati</taxon>
        <taxon>Bacteroidota</taxon>
        <taxon>Bacteroidia</taxon>
        <taxon>Bacteroidales</taxon>
        <taxon>Prevotellaceae</taxon>
        <taxon>Alloprevotella</taxon>
    </lineage>
</organism>
<evidence type="ECO:0000256" key="5">
    <source>
        <dbReference type="ARBA" id="ARBA00022643"/>
    </source>
</evidence>
<evidence type="ECO:0000256" key="8">
    <source>
        <dbReference type="ARBA" id="ARBA00022741"/>
    </source>
</evidence>
<dbReference type="InterPro" id="IPR015865">
    <property type="entry name" value="Riboflavin_kinase_bac/euk"/>
</dbReference>
<dbReference type="InterPro" id="IPR023465">
    <property type="entry name" value="Riboflavin_kinase_dom_sf"/>
</dbReference>
<dbReference type="EC" id="2.7.7.2" evidence="15"/>
<dbReference type="PANTHER" id="PTHR22749">
    <property type="entry name" value="RIBOFLAVIN KINASE/FMN ADENYLYLTRANSFERASE"/>
    <property type="match status" value="1"/>
</dbReference>
<keyword evidence="9 15" id="KW-0418">Kinase</keyword>
<comment type="catalytic activity">
    <reaction evidence="14 15">
        <text>FMN + ATP + H(+) = FAD + diphosphate</text>
        <dbReference type="Rhea" id="RHEA:17237"/>
        <dbReference type="ChEBI" id="CHEBI:15378"/>
        <dbReference type="ChEBI" id="CHEBI:30616"/>
        <dbReference type="ChEBI" id="CHEBI:33019"/>
        <dbReference type="ChEBI" id="CHEBI:57692"/>
        <dbReference type="ChEBI" id="CHEBI:58210"/>
        <dbReference type="EC" id="2.7.7.2"/>
    </reaction>
</comment>
<dbReference type="InterPro" id="IPR002606">
    <property type="entry name" value="Riboflavin_kinase_bac"/>
</dbReference>
<dbReference type="CDD" id="cd02064">
    <property type="entry name" value="FAD_synthetase_N"/>
    <property type="match status" value="1"/>
</dbReference>
<evidence type="ECO:0000256" key="1">
    <source>
        <dbReference type="ARBA" id="ARBA00002121"/>
    </source>
</evidence>
<dbReference type="GO" id="GO:0009398">
    <property type="term" value="P:FMN biosynthetic process"/>
    <property type="evidence" value="ECO:0007669"/>
    <property type="project" value="UniProtKB-UniRule"/>
</dbReference>
<comment type="caution">
    <text evidence="17">The sequence shown here is derived from an EMBL/GenBank/DDBJ whole genome shotgun (WGS) entry which is preliminary data.</text>
</comment>
<proteinExistence type="inferred from homology"/>
<evidence type="ECO:0000256" key="2">
    <source>
        <dbReference type="ARBA" id="ARBA00004726"/>
    </source>
</evidence>
<evidence type="ECO:0000256" key="4">
    <source>
        <dbReference type="ARBA" id="ARBA00022630"/>
    </source>
</evidence>
<evidence type="ECO:0000259" key="16">
    <source>
        <dbReference type="SMART" id="SM00904"/>
    </source>
</evidence>
<dbReference type="UniPathway" id="UPA00276">
    <property type="reaction ID" value="UER00406"/>
</dbReference>
<evidence type="ECO:0000256" key="3">
    <source>
        <dbReference type="ARBA" id="ARBA00005201"/>
    </source>
</evidence>
<dbReference type="NCBIfam" id="NF004162">
    <property type="entry name" value="PRK05627.1-5"/>
    <property type="match status" value="1"/>
</dbReference>
<keyword evidence="12" id="KW-0511">Multifunctional enzyme</keyword>
<evidence type="ECO:0000256" key="13">
    <source>
        <dbReference type="ARBA" id="ARBA00047880"/>
    </source>
</evidence>
<dbReference type="NCBIfam" id="TIGR00083">
    <property type="entry name" value="ribF"/>
    <property type="match status" value="1"/>
</dbReference>
<dbReference type="EMBL" id="ACIJ02000018">
    <property type="protein sequence ID" value="EEX72054.1"/>
    <property type="molecule type" value="Genomic_DNA"/>
</dbReference>
<keyword evidence="11 15" id="KW-0067">ATP-binding</keyword>
<dbReference type="SUPFAM" id="SSF82114">
    <property type="entry name" value="Riboflavin kinase-like"/>
    <property type="match status" value="1"/>
</dbReference>
<evidence type="ECO:0000256" key="7">
    <source>
        <dbReference type="ARBA" id="ARBA00022695"/>
    </source>
</evidence>
<protein>
    <recommendedName>
        <fullName evidence="15">Riboflavin biosynthesis protein</fullName>
    </recommendedName>
    <domain>
        <recommendedName>
            <fullName evidence="15">Riboflavin kinase</fullName>
            <ecNumber evidence="15">2.7.1.26</ecNumber>
        </recommendedName>
        <alternativeName>
            <fullName evidence="15">Flavokinase</fullName>
        </alternativeName>
    </domain>
    <domain>
        <recommendedName>
            <fullName evidence="15">FMN adenylyltransferase</fullName>
            <ecNumber evidence="15">2.7.7.2</ecNumber>
        </recommendedName>
        <alternativeName>
            <fullName evidence="15">FAD pyrophosphorylase</fullName>
        </alternativeName>
        <alternativeName>
            <fullName evidence="15">FAD synthase</fullName>
        </alternativeName>
    </domain>
</protein>
<dbReference type="GO" id="GO:0005524">
    <property type="term" value="F:ATP binding"/>
    <property type="evidence" value="ECO:0007669"/>
    <property type="project" value="UniProtKB-UniRule"/>
</dbReference>
<dbReference type="OrthoDB" id="9803667at2"/>
<evidence type="ECO:0000256" key="10">
    <source>
        <dbReference type="ARBA" id="ARBA00022827"/>
    </source>
</evidence>
<gene>
    <name evidence="17" type="primary">ribF</name>
    <name evidence="17" type="ORF">GCWU000325_01597</name>
</gene>
<dbReference type="InterPro" id="IPR015864">
    <property type="entry name" value="FAD_synthase"/>
</dbReference>
<dbReference type="SUPFAM" id="SSF52374">
    <property type="entry name" value="Nucleotidylyl transferase"/>
    <property type="match status" value="1"/>
</dbReference>
<keyword evidence="18" id="KW-1185">Reference proteome</keyword>
<evidence type="ECO:0000256" key="6">
    <source>
        <dbReference type="ARBA" id="ARBA00022679"/>
    </source>
</evidence>
<dbReference type="HOGENOM" id="CLU_048437_0_2_10"/>
<name>C9LH96_9BACT</name>
<evidence type="ECO:0000256" key="15">
    <source>
        <dbReference type="PIRNR" id="PIRNR004491"/>
    </source>
</evidence>
<evidence type="ECO:0000256" key="14">
    <source>
        <dbReference type="ARBA" id="ARBA00049494"/>
    </source>
</evidence>
<dbReference type="Proteomes" id="UP000003460">
    <property type="component" value="Unassembled WGS sequence"/>
</dbReference>